<dbReference type="PANTHER" id="PTHR30411">
    <property type="entry name" value="CYTOPLASMIC PROTEIN"/>
    <property type="match status" value="1"/>
</dbReference>
<dbReference type="GO" id="GO:0002161">
    <property type="term" value="F:aminoacyl-tRNA deacylase activity"/>
    <property type="evidence" value="ECO:0007669"/>
    <property type="project" value="InterPro"/>
</dbReference>
<dbReference type="InterPro" id="IPR036754">
    <property type="entry name" value="YbaK/aa-tRNA-synt-asso_dom_sf"/>
</dbReference>
<sequence>MSHSGDAAQHPPASDKLREYLRERAVDATLIQPGSDMPTVPLAAAALGVEPGQIVKSIVFEGKKQRDQVGLAIAPGDLRVDVSKVGAALGYTSLKLAQPDTVLRAAGYAVGGVPPVGHSTPIRVVIDKRVLDYPFVYGGGGDEQHMLRISPADIVRLTEAVVADITSVPVPASPGKPS</sequence>
<dbReference type="AlphaFoldDB" id="A0A250ISS1"/>
<dbReference type="Gene3D" id="3.90.960.10">
    <property type="entry name" value="YbaK/aminoacyl-tRNA synthetase-associated domain"/>
    <property type="match status" value="1"/>
</dbReference>
<proteinExistence type="predicted"/>
<reference evidence="2 3" key="1">
    <citation type="submission" date="2017-06" db="EMBL/GenBank/DDBJ databases">
        <authorList>
            <person name="Kim H.J."/>
            <person name="Triplett B.A."/>
        </authorList>
    </citation>
    <scope>NUCLEOTIDE SEQUENCE [LARGE SCALE GENOMIC DNA]</scope>
    <source>
        <strain evidence="2 3">DSM 14713</strain>
    </source>
</reference>
<dbReference type="EMBL" id="CP022163">
    <property type="protein sequence ID" value="ATB34303.1"/>
    <property type="molecule type" value="Genomic_DNA"/>
</dbReference>
<dbReference type="Pfam" id="PF04073">
    <property type="entry name" value="tRNA_edit"/>
    <property type="match status" value="1"/>
</dbReference>
<dbReference type="RefSeq" id="WP_245919263.1">
    <property type="nucleotide sequence ID" value="NZ_CP022163.1"/>
</dbReference>
<dbReference type="KEGG" id="mbd:MEBOL_007804"/>
<dbReference type="InterPro" id="IPR007214">
    <property type="entry name" value="YbaK/aa-tRNA-synth-assoc-dom"/>
</dbReference>
<accession>A0A250ISS1</accession>
<evidence type="ECO:0000313" key="3">
    <source>
        <dbReference type="Proteomes" id="UP000217289"/>
    </source>
</evidence>
<organism evidence="2 3">
    <name type="scientific">Melittangium boletus DSM 14713</name>
    <dbReference type="NCBI Taxonomy" id="1294270"/>
    <lineage>
        <taxon>Bacteria</taxon>
        <taxon>Pseudomonadati</taxon>
        <taxon>Myxococcota</taxon>
        <taxon>Myxococcia</taxon>
        <taxon>Myxococcales</taxon>
        <taxon>Cystobacterineae</taxon>
        <taxon>Archangiaceae</taxon>
        <taxon>Melittangium</taxon>
    </lineage>
</organism>
<evidence type="ECO:0000259" key="1">
    <source>
        <dbReference type="Pfam" id="PF04073"/>
    </source>
</evidence>
<gene>
    <name evidence="2" type="ORF">MEBOL_007804</name>
</gene>
<keyword evidence="3" id="KW-1185">Reference proteome</keyword>
<protein>
    <submittedName>
        <fullName evidence="2">Cys-tRNA(Pro) deacylase</fullName>
    </submittedName>
</protein>
<name>A0A250ISS1_9BACT</name>
<dbReference type="SUPFAM" id="SSF55826">
    <property type="entry name" value="YbaK/ProRS associated domain"/>
    <property type="match status" value="1"/>
</dbReference>
<feature type="domain" description="YbaK/aminoacyl-tRNA synthetase-associated" evidence="1">
    <location>
        <begin position="37"/>
        <end position="157"/>
    </location>
</feature>
<dbReference type="PANTHER" id="PTHR30411:SF1">
    <property type="entry name" value="CYTOPLASMIC PROTEIN"/>
    <property type="match status" value="1"/>
</dbReference>
<evidence type="ECO:0000313" key="2">
    <source>
        <dbReference type="EMBL" id="ATB34303.1"/>
    </source>
</evidence>
<dbReference type="Proteomes" id="UP000217289">
    <property type="component" value="Chromosome"/>
</dbReference>
<dbReference type="CDD" id="cd04333">
    <property type="entry name" value="ProX_deacylase"/>
    <property type="match status" value="1"/>
</dbReference>